<dbReference type="OMA" id="MEDLMIA"/>
<dbReference type="InterPro" id="IPR006797">
    <property type="entry name" value="PRELI/MSF1_dom"/>
</dbReference>
<dbReference type="KEGG" id="bgt:106073922"/>
<dbReference type="Proteomes" id="UP001165740">
    <property type="component" value="Chromosome 3"/>
</dbReference>
<dbReference type="GeneID" id="106073922"/>
<protein>
    <submittedName>
        <fullName evidence="5">PRELI domain-containing protein 2-like</fullName>
    </submittedName>
</protein>
<dbReference type="EnsemblMetazoa" id="BGLB027058-RA">
    <property type="protein sequence ID" value="BGLB027058-PA"/>
    <property type="gene ID" value="BGLB027058"/>
</dbReference>
<dbReference type="VEuPathDB" id="VectorBase:BGLB027058"/>
<accession>A0A2C9L565</accession>
<dbReference type="VEuPathDB" id="VectorBase:BGLAX_052515"/>
<name>A0A2C9L565_BIOGL</name>
<reference evidence="2" key="1">
    <citation type="submission" date="2020-05" db="UniProtKB">
        <authorList>
            <consortium name="EnsemblMetazoa"/>
        </authorList>
    </citation>
    <scope>IDENTIFICATION</scope>
    <source>
        <strain evidence="2">BB02</strain>
    </source>
</reference>
<dbReference type="PANTHER" id="PTHR11158">
    <property type="entry name" value="MSF1/PX19 RELATED"/>
    <property type="match status" value="1"/>
</dbReference>
<evidence type="ECO:0000313" key="3">
    <source>
        <dbReference type="Proteomes" id="UP000076420"/>
    </source>
</evidence>
<reference evidence="5" key="2">
    <citation type="submission" date="2025-04" db="UniProtKB">
        <authorList>
            <consortium name="RefSeq"/>
        </authorList>
    </citation>
    <scope>IDENTIFICATION</scope>
</reference>
<gene>
    <name evidence="2" type="primary">106073922</name>
    <name evidence="5" type="synonym">LOC106073922</name>
</gene>
<evidence type="ECO:0000259" key="1">
    <source>
        <dbReference type="PROSITE" id="PS50904"/>
    </source>
</evidence>
<evidence type="ECO:0000313" key="4">
    <source>
        <dbReference type="Proteomes" id="UP001165740"/>
    </source>
</evidence>
<proteinExistence type="predicted"/>
<organism evidence="2 3">
    <name type="scientific">Biomphalaria glabrata</name>
    <name type="common">Bloodfluke planorb</name>
    <name type="synonym">Freshwater snail</name>
    <dbReference type="NCBI Taxonomy" id="6526"/>
    <lineage>
        <taxon>Eukaryota</taxon>
        <taxon>Metazoa</taxon>
        <taxon>Spiralia</taxon>
        <taxon>Lophotrochozoa</taxon>
        <taxon>Mollusca</taxon>
        <taxon>Gastropoda</taxon>
        <taxon>Heterobranchia</taxon>
        <taxon>Euthyneura</taxon>
        <taxon>Panpulmonata</taxon>
        <taxon>Hygrophila</taxon>
        <taxon>Lymnaeoidea</taxon>
        <taxon>Planorbidae</taxon>
        <taxon>Biomphalaria</taxon>
    </lineage>
</organism>
<feature type="domain" description="PRELI/MSF1" evidence="1">
    <location>
        <begin position="1"/>
        <end position="175"/>
    </location>
</feature>
<dbReference type="RefSeq" id="XP_013090059.1">
    <property type="nucleotide sequence ID" value="XM_013234605.2"/>
</dbReference>
<dbReference type="AlphaFoldDB" id="A0A2C9L565"/>
<keyword evidence="4" id="KW-1185">Reference proteome</keyword>
<evidence type="ECO:0000313" key="5">
    <source>
        <dbReference type="RefSeq" id="XP_013090059.1"/>
    </source>
</evidence>
<dbReference type="InterPro" id="IPR037365">
    <property type="entry name" value="Slowmo/Ups"/>
</dbReference>
<dbReference type="PROSITE" id="PS50904">
    <property type="entry name" value="PRELI_MSF1"/>
    <property type="match status" value="1"/>
</dbReference>
<sequence length="179" mass="21276">MVAHMTITHVFKYPVDKVADLHLTKYPTEKEPNVIKVEIREHKMDHVKGTDYQRRWAYCQNNVPQVLRIISLLDEKEIIFEEEAWLDLHNKSLRVESKNISFSDYAQMWEESTFKPSDENPNWTIFEQHGEITVYHLGLFNRVLEIFAKKFFTQGALKALQIMEEILYERSLSQNSLNM</sequence>
<dbReference type="Proteomes" id="UP000076420">
    <property type="component" value="Unassembled WGS sequence"/>
</dbReference>
<evidence type="ECO:0000313" key="2">
    <source>
        <dbReference type="EnsemblMetazoa" id="BGLB027058-PA"/>
    </source>
</evidence>
<dbReference type="Pfam" id="PF04707">
    <property type="entry name" value="PRELI"/>
    <property type="match status" value="1"/>
</dbReference>
<dbReference type="GO" id="GO:0005758">
    <property type="term" value="C:mitochondrial intermembrane space"/>
    <property type="evidence" value="ECO:0007669"/>
    <property type="project" value="InterPro"/>
</dbReference>
<dbReference type="OrthoDB" id="407630at2759"/>